<dbReference type="EMBL" id="FPHC01000039">
    <property type="protein sequence ID" value="SFV56211.1"/>
    <property type="molecule type" value="Genomic_DNA"/>
</dbReference>
<dbReference type="SUPFAM" id="SSF53649">
    <property type="entry name" value="Alkaline phosphatase-like"/>
    <property type="match status" value="1"/>
</dbReference>
<dbReference type="GO" id="GO:0047753">
    <property type="term" value="F:choline-sulfatase activity"/>
    <property type="evidence" value="ECO:0007669"/>
    <property type="project" value="UniProtKB-EC"/>
</dbReference>
<evidence type="ECO:0000313" key="2">
    <source>
        <dbReference type="EMBL" id="SFV56211.1"/>
    </source>
</evidence>
<organism evidence="2">
    <name type="scientific">hydrothermal vent metagenome</name>
    <dbReference type="NCBI Taxonomy" id="652676"/>
    <lineage>
        <taxon>unclassified sequences</taxon>
        <taxon>metagenomes</taxon>
        <taxon>ecological metagenomes</taxon>
    </lineage>
</organism>
<dbReference type="Gene3D" id="3.40.720.10">
    <property type="entry name" value="Alkaline Phosphatase, subunit A"/>
    <property type="match status" value="1"/>
</dbReference>
<dbReference type="Gene3D" id="3.30.1120.10">
    <property type="match status" value="1"/>
</dbReference>
<name>A0A1W1BRX9_9ZZZZ</name>
<gene>
    <name evidence="2" type="ORF">MNB_SV-6-1663</name>
</gene>
<dbReference type="InterPro" id="IPR017850">
    <property type="entry name" value="Alkaline_phosphatase_core_sf"/>
</dbReference>
<protein>
    <submittedName>
        <fullName evidence="2">Choline-sulfatase</fullName>
        <ecNumber evidence="2">3.1.6.6</ecNumber>
    </submittedName>
</protein>
<evidence type="ECO:0000259" key="1">
    <source>
        <dbReference type="Pfam" id="PF00884"/>
    </source>
</evidence>
<feature type="domain" description="Sulfatase N-terminal" evidence="1">
    <location>
        <begin position="28"/>
        <end position="375"/>
    </location>
</feature>
<dbReference type="InterPro" id="IPR000917">
    <property type="entry name" value="Sulfatase_N"/>
</dbReference>
<dbReference type="EC" id="3.1.6.6" evidence="2"/>
<reference evidence="2" key="1">
    <citation type="submission" date="2016-10" db="EMBL/GenBank/DDBJ databases">
        <authorList>
            <person name="de Groot N.N."/>
        </authorList>
    </citation>
    <scope>NUCLEOTIDE SEQUENCE</scope>
</reference>
<dbReference type="Pfam" id="PF00884">
    <property type="entry name" value="Sulfatase"/>
    <property type="match status" value="1"/>
</dbReference>
<dbReference type="InterPro" id="IPR052701">
    <property type="entry name" value="GAG_Ulvan_Degrading_Sulfatases"/>
</dbReference>
<dbReference type="PANTHER" id="PTHR43751">
    <property type="entry name" value="SULFATASE"/>
    <property type="match status" value="1"/>
</dbReference>
<keyword evidence="2" id="KW-0378">Hydrolase</keyword>
<dbReference type="PANTHER" id="PTHR43751:SF2">
    <property type="entry name" value="SULFATASE N-TERMINAL DOMAIN-CONTAINING PROTEIN"/>
    <property type="match status" value="1"/>
</dbReference>
<dbReference type="Pfam" id="PF14707">
    <property type="entry name" value="Sulfatase_C"/>
    <property type="match status" value="1"/>
</dbReference>
<sequence length="522" mass="59654">MKRFFTTTVVMIFLATGLHAQEKSNEKPNILVIMSDDMGWQNLSIYGLGTMGYTTPHIDQIGREGIVFTDHYAQPSCTAGRASFITGQYPIRSGMTTVGRPGDPLGLKAKSPCLAEVLKEQGYATGQFGKNHLGDQNENLPTVHGFDEFYGNLYHQNVSEEPFDVDYPTDPEYRKKWGPRGIIHSVATDTVDETVDPRFGKVGKQKILSDETFTIEWMKTIDKDFFGRAKKFMLDAKKNGKPFFVWLNPVRMHLHTHLSDESRYLAKDYTTGDDKYGSGVIEHDQMVGKLLDDMEKDGLMDNTIVVYTTDNGPEQAATFHAGVTPFRGEKMTTFEGGLRVPTMVMWKGHIKPHQYLNGIQTHMDLFTTLASAAGVKDVRKKIEKEKNQYIDGVDNLDYWLGKTDKSDRDNFLYFYESQLMAIRMGNWKVNFQGSEGYYGSYTKYKFPLMFNLRMDPFERDDNRDQQTWAIQSKQFVNDFILMNLMNFKKSMEAYPPVQMAKSLDFSGMITKLMEQVKSSNKN</sequence>
<dbReference type="AlphaFoldDB" id="A0A1W1BRX9"/>
<dbReference type="CDD" id="cd16142">
    <property type="entry name" value="ARS_like"/>
    <property type="match status" value="1"/>
</dbReference>
<accession>A0A1W1BRX9</accession>
<proteinExistence type="predicted"/>